<dbReference type="GO" id="GO:0000287">
    <property type="term" value="F:magnesium ion binding"/>
    <property type="evidence" value="ECO:0007669"/>
    <property type="project" value="TreeGrafter"/>
</dbReference>
<accession>A0A7X9UB09</accession>
<dbReference type="PANTHER" id="PTHR10000">
    <property type="entry name" value="PHOSPHOSERINE PHOSPHATASE"/>
    <property type="match status" value="1"/>
</dbReference>
<keyword evidence="2" id="KW-1185">Reference proteome</keyword>
<organism evidence="1 2">
    <name type="scientific">Collinsella acetigenes</name>
    <dbReference type="NCBI Taxonomy" id="2713419"/>
    <lineage>
        <taxon>Bacteria</taxon>
        <taxon>Bacillati</taxon>
        <taxon>Actinomycetota</taxon>
        <taxon>Coriobacteriia</taxon>
        <taxon>Coriobacteriales</taxon>
        <taxon>Coriobacteriaceae</taxon>
        <taxon>Collinsella</taxon>
    </lineage>
</organism>
<dbReference type="AlphaFoldDB" id="A0A7X9UB09"/>
<dbReference type="GO" id="GO:0005829">
    <property type="term" value="C:cytosol"/>
    <property type="evidence" value="ECO:0007669"/>
    <property type="project" value="TreeGrafter"/>
</dbReference>
<dbReference type="InterPro" id="IPR023214">
    <property type="entry name" value="HAD_sf"/>
</dbReference>
<dbReference type="Gene3D" id="3.40.50.1000">
    <property type="entry name" value="HAD superfamily/HAD-like"/>
    <property type="match status" value="1"/>
</dbReference>
<dbReference type="SUPFAM" id="SSF56784">
    <property type="entry name" value="HAD-like"/>
    <property type="match status" value="1"/>
</dbReference>
<protein>
    <submittedName>
        <fullName evidence="1">HAD family phosphatase</fullName>
    </submittedName>
</protein>
<dbReference type="RefSeq" id="WP_169276894.1">
    <property type="nucleotide sequence ID" value="NZ_JABBCP010000001.1"/>
</dbReference>
<dbReference type="EMBL" id="JABBCP010000001">
    <property type="protein sequence ID" value="NMF55209.1"/>
    <property type="molecule type" value="Genomic_DNA"/>
</dbReference>
<evidence type="ECO:0000313" key="1">
    <source>
        <dbReference type="EMBL" id="NMF55209.1"/>
    </source>
</evidence>
<name>A0A7X9UB09_9ACTN</name>
<reference evidence="1 2" key="1">
    <citation type="submission" date="2020-04" db="EMBL/GenBank/DDBJ databases">
        <title>Collinsella sp. KGMB02528 nov., an anaerobic actinobacterium isolated from human feces.</title>
        <authorList>
            <person name="Han K.-I."/>
            <person name="Eom M.K."/>
            <person name="Kim J.-S."/>
            <person name="Lee K.C."/>
            <person name="Suh M.K."/>
            <person name="Park S.-H."/>
            <person name="Lee J.H."/>
            <person name="Kang S.W."/>
            <person name="Park J.-E."/>
            <person name="Oh B.S."/>
            <person name="Yu S.Y."/>
            <person name="Choi S.-H."/>
            <person name="Lee D.H."/>
            <person name="Yoon H."/>
            <person name="Kim B.-Y."/>
            <person name="Lee J.H."/>
            <person name="Lee J.-S."/>
        </authorList>
    </citation>
    <scope>NUCLEOTIDE SEQUENCE [LARGE SCALE GENOMIC DNA]</scope>
    <source>
        <strain evidence="1 2">KGMB02528</strain>
    </source>
</reference>
<dbReference type="Proteomes" id="UP000546970">
    <property type="component" value="Unassembled WGS sequence"/>
</dbReference>
<dbReference type="GO" id="GO:0016791">
    <property type="term" value="F:phosphatase activity"/>
    <property type="evidence" value="ECO:0007669"/>
    <property type="project" value="TreeGrafter"/>
</dbReference>
<dbReference type="PANTHER" id="PTHR10000:SF8">
    <property type="entry name" value="HAD SUPERFAMILY HYDROLASE-LIKE, TYPE 3"/>
    <property type="match status" value="1"/>
</dbReference>
<gene>
    <name evidence="1" type="ORF">HF320_02520</name>
</gene>
<comment type="caution">
    <text evidence="1">The sequence shown here is derived from an EMBL/GenBank/DDBJ whole genome shotgun (WGS) entry which is preliminary data.</text>
</comment>
<evidence type="ECO:0000313" key="2">
    <source>
        <dbReference type="Proteomes" id="UP000546970"/>
    </source>
</evidence>
<sequence>MAIKLVLSDIDGTLLPRGNAEVDRCVVEAFHALLDAGLAVGPASGRALPAILPAFAGDEACVATALATNGMQVYTAGKLVHEEYLDREGLVQLAAAVREVPRAGMICFKGAEVFLVEGERDVLAPIFPSYAAHIMSVDAVPDFPVVKANVFVDAGVRGTQALMERLEAVMPRLGLNTPMAGFMECGAGGVQQGDGHRHYLP</sequence>
<dbReference type="Pfam" id="PF08282">
    <property type="entry name" value="Hydrolase_3"/>
    <property type="match status" value="1"/>
</dbReference>
<dbReference type="InterPro" id="IPR036412">
    <property type="entry name" value="HAD-like_sf"/>
</dbReference>
<proteinExistence type="predicted"/>
<dbReference type="Gene3D" id="3.30.1240.10">
    <property type="match status" value="1"/>
</dbReference>